<feature type="compositionally biased region" description="Basic and acidic residues" evidence="1">
    <location>
        <begin position="373"/>
        <end position="382"/>
    </location>
</feature>
<dbReference type="PaxDb" id="2903-EOD34191"/>
<reference evidence="3" key="2">
    <citation type="submission" date="2024-10" db="UniProtKB">
        <authorList>
            <consortium name="EnsemblProtists"/>
        </authorList>
    </citation>
    <scope>IDENTIFICATION</scope>
</reference>
<evidence type="ECO:0000313" key="3">
    <source>
        <dbReference type="EnsemblProtists" id="EOD34191"/>
    </source>
</evidence>
<dbReference type="RefSeq" id="XP_005786620.1">
    <property type="nucleotide sequence ID" value="XM_005786563.1"/>
</dbReference>
<dbReference type="KEGG" id="ehx:EMIHUDRAFT_201837"/>
<dbReference type="Proteomes" id="UP000013827">
    <property type="component" value="Unassembled WGS sequence"/>
</dbReference>
<feature type="transmembrane region" description="Helical" evidence="2">
    <location>
        <begin position="78"/>
        <end position="97"/>
    </location>
</feature>
<evidence type="ECO:0000256" key="1">
    <source>
        <dbReference type="SAM" id="MobiDB-lite"/>
    </source>
</evidence>
<protein>
    <submittedName>
        <fullName evidence="3">Uncharacterized protein</fullName>
    </submittedName>
</protein>
<feature type="region of interest" description="Disordered" evidence="1">
    <location>
        <begin position="362"/>
        <end position="382"/>
    </location>
</feature>
<dbReference type="AlphaFoldDB" id="A0A0D3KEK6"/>
<keyword evidence="2" id="KW-1133">Transmembrane helix</keyword>
<accession>A0A0D3KEK6</accession>
<reference evidence="4" key="1">
    <citation type="journal article" date="2013" name="Nature">
        <title>Pan genome of the phytoplankton Emiliania underpins its global distribution.</title>
        <authorList>
            <person name="Read B.A."/>
            <person name="Kegel J."/>
            <person name="Klute M.J."/>
            <person name="Kuo A."/>
            <person name="Lefebvre S.C."/>
            <person name="Maumus F."/>
            <person name="Mayer C."/>
            <person name="Miller J."/>
            <person name="Monier A."/>
            <person name="Salamov A."/>
            <person name="Young J."/>
            <person name="Aguilar M."/>
            <person name="Claverie J.M."/>
            <person name="Frickenhaus S."/>
            <person name="Gonzalez K."/>
            <person name="Herman E.K."/>
            <person name="Lin Y.C."/>
            <person name="Napier J."/>
            <person name="Ogata H."/>
            <person name="Sarno A.F."/>
            <person name="Shmutz J."/>
            <person name="Schroeder D."/>
            <person name="de Vargas C."/>
            <person name="Verret F."/>
            <person name="von Dassow P."/>
            <person name="Valentin K."/>
            <person name="Van de Peer Y."/>
            <person name="Wheeler G."/>
            <person name="Dacks J.B."/>
            <person name="Delwiche C.F."/>
            <person name="Dyhrman S.T."/>
            <person name="Glockner G."/>
            <person name="John U."/>
            <person name="Richards T."/>
            <person name="Worden A.Z."/>
            <person name="Zhang X."/>
            <person name="Grigoriev I.V."/>
            <person name="Allen A.E."/>
            <person name="Bidle K."/>
            <person name="Borodovsky M."/>
            <person name="Bowler C."/>
            <person name="Brownlee C."/>
            <person name="Cock J.M."/>
            <person name="Elias M."/>
            <person name="Gladyshev V.N."/>
            <person name="Groth M."/>
            <person name="Guda C."/>
            <person name="Hadaegh A."/>
            <person name="Iglesias-Rodriguez M.D."/>
            <person name="Jenkins J."/>
            <person name="Jones B.M."/>
            <person name="Lawson T."/>
            <person name="Leese F."/>
            <person name="Lindquist E."/>
            <person name="Lobanov A."/>
            <person name="Lomsadze A."/>
            <person name="Malik S.B."/>
            <person name="Marsh M.E."/>
            <person name="Mackinder L."/>
            <person name="Mock T."/>
            <person name="Mueller-Roeber B."/>
            <person name="Pagarete A."/>
            <person name="Parker M."/>
            <person name="Probert I."/>
            <person name="Quesneville H."/>
            <person name="Raines C."/>
            <person name="Rensing S.A."/>
            <person name="Riano-Pachon D.M."/>
            <person name="Richier S."/>
            <person name="Rokitta S."/>
            <person name="Shiraiwa Y."/>
            <person name="Soanes D.M."/>
            <person name="van der Giezen M."/>
            <person name="Wahlund T.M."/>
            <person name="Williams B."/>
            <person name="Wilson W."/>
            <person name="Wolfe G."/>
            <person name="Wurch L.L."/>
        </authorList>
    </citation>
    <scope>NUCLEOTIDE SEQUENCE</scope>
</reference>
<dbReference type="EnsemblProtists" id="EOD34191">
    <property type="protein sequence ID" value="EOD34191"/>
    <property type="gene ID" value="EMIHUDRAFT_201837"/>
</dbReference>
<feature type="transmembrane region" description="Helical" evidence="2">
    <location>
        <begin position="279"/>
        <end position="306"/>
    </location>
</feature>
<organism evidence="3 4">
    <name type="scientific">Emiliania huxleyi (strain CCMP1516)</name>
    <dbReference type="NCBI Taxonomy" id="280463"/>
    <lineage>
        <taxon>Eukaryota</taxon>
        <taxon>Haptista</taxon>
        <taxon>Haptophyta</taxon>
        <taxon>Prymnesiophyceae</taxon>
        <taxon>Isochrysidales</taxon>
        <taxon>Noelaerhabdaceae</taxon>
        <taxon>Emiliania</taxon>
    </lineage>
</organism>
<evidence type="ECO:0000256" key="2">
    <source>
        <dbReference type="SAM" id="Phobius"/>
    </source>
</evidence>
<feature type="transmembrane region" description="Helical" evidence="2">
    <location>
        <begin position="176"/>
        <end position="196"/>
    </location>
</feature>
<proteinExistence type="predicted"/>
<keyword evidence="2" id="KW-0812">Transmembrane</keyword>
<feature type="transmembrane region" description="Helical" evidence="2">
    <location>
        <begin position="249"/>
        <end position="267"/>
    </location>
</feature>
<feature type="transmembrane region" description="Helical" evidence="2">
    <location>
        <begin position="208"/>
        <end position="229"/>
    </location>
</feature>
<keyword evidence="2" id="KW-0472">Membrane</keyword>
<name>A0A0D3KEK6_EMIH1</name>
<keyword evidence="4" id="KW-1185">Reference proteome</keyword>
<sequence length="382" mass="40793">MFVDKLMPELLLLAGWKPSPVANRCERAACSTRGALVSTWESNARSGRGVPYSPSVIGPALSELRESINGVLLDVRLLSLYLNAGVFALALICGLLLGDQSRPDLPRDEREGDDGLYRTMPAARAATWDRGGPTFRGGGRGALSERSSLPPPPPAQKFVDELRPSRGAFTAVSAGLWVEFVLCVALDTLGTASYFYPLGEFFVDGGFAFAYAFAIELFFDWPAMALFGFWEEALPYTDGIPSPPPPPGLATTVTVIALLLAVTIGIPSPPPPPGLATTVAVIALLLAVTIGIPTATLAWVLTVCGVRYAMQGRTARAGVRQGKDRGTLLLVDRLAKGRGEALREKRPARWFDDQWGYLDDPAAAKGADTSPILRDRSGNALP</sequence>
<dbReference type="HOGENOM" id="CLU_058927_0_0_1"/>
<dbReference type="GeneID" id="17279462"/>
<evidence type="ECO:0000313" key="4">
    <source>
        <dbReference type="Proteomes" id="UP000013827"/>
    </source>
</evidence>